<dbReference type="EMBL" id="JAHKKG010000006">
    <property type="protein sequence ID" value="MBU2666160.1"/>
    <property type="molecule type" value="Genomic_DNA"/>
</dbReference>
<proteinExistence type="predicted"/>
<evidence type="ECO:0000259" key="2">
    <source>
        <dbReference type="Pfam" id="PF18075"/>
    </source>
</evidence>
<evidence type="ECO:0000313" key="3">
    <source>
        <dbReference type="EMBL" id="MBU2666160.1"/>
    </source>
</evidence>
<protein>
    <submittedName>
        <fullName evidence="3">Permease-like cell division protein FtsX</fullName>
    </submittedName>
</protein>
<dbReference type="InterPro" id="IPR040690">
    <property type="entry name" value="FtsX_ECD"/>
</dbReference>
<organism evidence="3 4">
    <name type="scientific">Paractinoplanes bogorensis</name>
    <dbReference type="NCBI Taxonomy" id="1610840"/>
    <lineage>
        <taxon>Bacteria</taxon>
        <taxon>Bacillati</taxon>
        <taxon>Actinomycetota</taxon>
        <taxon>Actinomycetes</taxon>
        <taxon>Micromonosporales</taxon>
        <taxon>Micromonosporaceae</taxon>
        <taxon>Paractinoplanes</taxon>
    </lineage>
</organism>
<evidence type="ECO:0000256" key="1">
    <source>
        <dbReference type="SAM" id="Phobius"/>
    </source>
</evidence>
<gene>
    <name evidence="3" type="ORF">KOI35_21915</name>
</gene>
<keyword evidence="1" id="KW-0812">Transmembrane</keyword>
<keyword evidence="1" id="KW-1133">Transmembrane helix</keyword>
<keyword evidence="1" id="KW-0472">Membrane</keyword>
<reference evidence="3 4" key="1">
    <citation type="submission" date="2021-06" db="EMBL/GenBank/DDBJ databases">
        <title>Actinoplanes lichenicola sp. nov., and Actinoplanes ovalisporus sp. nov., isolated from lichen in Thailand.</title>
        <authorList>
            <person name="Saeng-In P."/>
            <person name="Kanchanasin P."/>
            <person name="Yuki M."/>
            <person name="Kudo T."/>
            <person name="Ohkuma M."/>
            <person name="Phongsopitanun W."/>
            <person name="Tanasupawat S."/>
        </authorList>
    </citation>
    <scope>NUCLEOTIDE SEQUENCE [LARGE SCALE GENOMIC DNA]</scope>
    <source>
        <strain evidence="3 4">NBRC 110975</strain>
    </source>
</reference>
<comment type="caution">
    <text evidence="3">The sequence shown here is derived from an EMBL/GenBank/DDBJ whole genome shotgun (WGS) entry which is preliminary data.</text>
</comment>
<keyword evidence="4" id="KW-1185">Reference proteome</keyword>
<dbReference type="Proteomes" id="UP001519654">
    <property type="component" value="Unassembled WGS sequence"/>
</dbReference>
<sequence>MNANLRDQFDRAVGDDPGADVGAMAAAAVVAGGRIRRRRRLTAVAGAATVVVMGLGVVAGVNFQTREPAEPAVTVPMGFSLAQDCNYRSEEKRATDVAIFGKTGITGRDRAAIRDALGADGRVKEMVYESNQEAYERFVGLWKDSPEFVKSVTPESLPESFRVRLKDAREFRSFRAEYAKMAGVQDIIGNVCPPSAPVGGIK</sequence>
<name>A0ABS5YRT6_9ACTN</name>
<dbReference type="RefSeq" id="WP_215789347.1">
    <property type="nucleotide sequence ID" value="NZ_JAHKKG010000006.1"/>
</dbReference>
<accession>A0ABS5YRT6</accession>
<dbReference type="Gene3D" id="3.30.70.3040">
    <property type="match status" value="1"/>
</dbReference>
<feature type="domain" description="FtsX extracellular" evidence="2">
    <location>
        <begin position="97"/>
        <end position="187"/>
    </location>
</feature>
<dbReference type="Pfam" id="PF18075">
    <property type="entry name" value="FtsX_ECD"/>
    <property type="match status" value="1"/>
</dbReference>
<evidence type="ECO:0000313" key="4">
    <source>
        <dbReference type="Proteomes" id="UP001519654"/>
    </source>
</evidence>
<feature type="transmembrane region" description="Helical" evidence="1">
    <location>
        <begin position="41"/>
        <end position="61"/>
    </location>
</feature>